<dbReference type="InterPro" id="IPR057709">
    <property type="entry name" value="DUF7949"/>
</dbReference>
<dbReference type="Pfam" id="PF23033">
    <property type="entry name" value="DUF7034"/>
    <property type="match status" value="1"/>
</dbReference>
<dbReference type="EMBL" id="JAVFKY010000003">
    <property type="protein sequence ID" value="KAK5579160.1"/>
    <property type="molecule type" value="Genomic_DNA"/>
</dbReference>
<keyword evidence="1" id="KW-0812">Transmembrane</keyword>
<sequence>MNNAKIFFYFFLIILILNFCSGQMYKFFDYTDPSNLNTYPINSQMEICNVYINLVAYTDLNPVGPPDAISMMSQGPSPSVSQNVISRNKTSVLYSILLTFEIGILEAKFFIDNSSNYISYNCTCKKINVTELSIEYQTPMFYSEYTSYATVFKIGGLIYPLSLQYNGLCTITPMDNNYFLLVISSYYYTSQSNDFLVSILFPNNESLDFNIIFNKSTPTLYSDIIGDTKLHPNVLNFTEMGYKHDPLFTFRSIFSKPIPQVFLLSQSGYFLLAKPIYGTPGNITYIVSTLQNFSPTNLSLYYQTIQNNFDSFKINEININIDYGSKINTSNQIIYLYNRYIYTFKATNLLNYDSKYFFYTTNYVVNDNSYGFTNGFTFPFGFVGGNNLAYTLNITTLSPENWSGNLTQSIDEPICGTVINFPIVSLNDVNTSLVGELISFETINLNEFKILIRFHIVSEYGVAFISIPTIRETLIGNQNLVSGTIYDGVWEYVYFGEEISFNERIRIITQRGSINEILTGQSFSVSNPSQILSISQNKLKGFSYSNDLSDVSFLYNNVNVTNQMVSNIMYFNFTNVDIYRNQTFGLYLLDSKSLRDENYDSLLFENLGSKYYFAEFDPIQNRFQVKFHISANILPGKLDYTIAFSQSSRIYSASLPESFQLNITSSLIDIQGPIFTNIVKYPNGNFGWVVTIEDSINGLDYGTISLFGLVDSSTYNFTINPSMAIRGNKYKGDYQIVIPFASQSKCITQDYIIKFVELFDTQGNCATFIKYFRVKDGSTMVKTMTNPFINFMNDTLINKITFNCQNQATLSTSPILHSFSSSKSSIDVGSINTVEFYFQVNDSMGIKDSQYPIVYLTTSTIDVIQCVSNLTLKTTNQFNYKCSIEIPIGFGYPNGILLSVYGFINNGGYYSGYCSQQLLEMNYTNFITTNQTYTLNQPYIKSSNKFSNQGGSLWIYGRGFGNDSIVEIKFSDSGFTSFTQYPTDLIYSSVISIQGVRSTNQPFVVIVKSSSKVSNEYIINPIIFNFNYTEPTTISPMPTNPPKKCLGNPECGGIDHGYCNNGVGCVCYSPWVGEDCTSKVIVIPQPSANTTDPTTDIPINGGSNETTQNNLYRSLISLVSLRELDFDGKQVKSFKFDKWIYTEINNSTNKYLSTISNKNNNGVIVETNVTVVLQWFEKNDTVLFAGQTLRMNPSSIKYTINITSYSFAKNLNSLQLVMSASLQSSTIDDICSSNSFGNTSDGDNSNYMKLNVNDHSVYGRFIKRAIVDNKIISVNNNFLNDSSSNSYTSEALIGISIPYYNYYALVDPDFSILVDSNPTSSNDENSICKSTSSKLSTAQLVGIIVGSVAFAAISVFIVSYAIIKGKQERKMLSDMNNKLSSMNKN</sequence>
<accession>A0AAN7U0Z7</accession>
<keyword evidence="6" id="KW-1185">Reference proteome</keyword>
<protein>
    <recommendedName>
        <fullName evidence="3 4">EGF-like domain-containing protein</fullName>
    </recommendedName>
</protein>
<name>A0AAN7U0Z7_9MYCE</name>
<dbReference type="Pfam" id="PF25820">
    <property type="entry name" value="DUF7949"/>
    <property type="match status" value="1"/>
</dbReference>
<feature type="signal peptide" evidence="2">
    <location>
        <begin position="1"/>
        <end position="22"/>
    </location>
</feature>
<feature type="transmembrane region" description="Helical" evidence="1">
    <location>
        <begin position="1340"/>
        <end position="1363"/>
    </location>
</feature>
<keyword evidence="1" id="KW-0472">Membrane</keyword>
<evidence type="ECO:0000313" key="5">
    <source>
        <dbReference type="EMBL" id="KAK5579160.1"/>
    </source>
</evidence>
<feature type="domain" description="EGF-like" evidence="3 4">
    <location>
        <begin position="1065"/>
        <end position="1076"/>
    </location>
</feature>
<gene>
    <name evidence="5" type="ORF">RB653_008839</name>
</gene>
<dbReference type="InterPro" id="IPR055463">
    <property type="entry name" value="DUF7035"/>
</dbReference>
<dbReference type="PANTHER" id="PTHR31378:SF29">
    <property type="entry name" value="EGF-LIKE DOMAIN-CONTAINING PROTEIN-RELATED"/>
    <property type="match status" value="1"/>
</dbReference>
<dbReference type="PROSITE" id="PS00022">
    <property type="entry name" value="EGF_1"/>
    <property type="match status" value="1"/>
</dbReference>
<comment type="caution">
    <text evidence="5">The sequence shown here is derived from an EMBL/GenBank/DDBJ whole genome shotgun (WGS) entry which is preliminary data.</text>
</comment>
<feature type="chain" id="PRO_5042910135" description="EGF-like domain-containing protein" evidence="2">
    <location>
        <begin position="23"/>
        <end position="1385"/>
    </location>
</feature>
<keyword evidence="1" id="KW-1133">Transmembrane helix</keyword>
<dbReference type="InterPro" id="IPR055462">
    <property type="entry name" value="DUF7034"/>
</dbReference>
<evidence type="ECO:0000313" key="6">
    <source>
        <dbReference type="Proteomes" id="UP001344447"/>
    </source>
</evidence>
<dbReference type="InterPro" id="IPR054484">
    <property type="entry name" value="ComC_SSD"/>
</dbReference>
<evidence type="ECO:0000259" key="4">
    <source>
        <dbReference type="PROSITE" id="PS01186"/>
    </source>
</evidence>
<dbReference type="Proteomes" id="UP001344447">
    <property type="component" value="Unassembled WGS sequence"/>
</dbReference>
<evidence type="ECO:0000256" key="1">
    <source>
        <dbReference type="SAM" id="Phobius"/>
    </source>
</evidence>
<reference evidence="5 6" key="1">
    <citation type="submission" date="2023-11" db="EMBL/GenBank/DDBJ databases">
        <title>Dfirmibasis_genome.</title>
        <authorList>
            <person name="Edelbroek B."/>
            <person name="Kjellin J."/>
            <person name="Jerlstrom-Hultqvist J."/>
            <person name="Soderbom F."/>
        </authorList>
    </citation>
    <scope>NUCLEOTIDE SEQUENCE [LARGE SCALE GENOMIC DNA]</scope>
    <source>
        <strain evidence="5 6">TNS-C-14</strain>
    </source>
</reference>
<evidence type="ECO:0000259" key="3">
    <source>
        <dbReference type="PROSITE" id="PS00022"/>
    </source>
</evidence>
<dbReference type="Pfam" id="PF22933">
    <property type="entry name" value="ComC_SSD"/>
    <property type="match status" value="1"/>
</dbReference>
<keyword evidence="2" id="KW-0732">Signal</keyword>
<dbReference type="InterPro" id="IPR000742">
    <property type="entry name" value="EGF"/>
</dbReference>
<dbReference type="Pfam" id="PF23034">
    <property type="entry name" value="DUF7035"/>
    <property type="match status" value="1"/>
</dbReference>
<proteinExistence type="predicted"/>
<dbReference type="PANTHER" id="PTHR31378">
    <property type="entry name" value="EGF-LIKE DOMAIN-CONTAINING PROTEIN-RELATED-RELATED"/>
    <property type="match status" value="1"/>
</dbReference>
<organism evidence="5 6">
    <name type="scientific">Dictyostelium firmibasis</name>
    <dbReference type="NCBI Taxonomy" id="79012"/>
    <lineage>
        <taxon>Eukaryota</taxon>
        <taxon>Amoebozoa</taxon>
        <taxon>Evosea</taxon>
        <taxon>Eumycetozoa</taxon>
        <taxon>Dictyostelia</taxon>
        <taxon>Dictyosteliales</taxon>
        <taxon>Dictyosteliaceae</taxon>
        <taxon>Dictyostelium</taxon>
    </lineage>
</organism>
<evidence type="ECO:0000256" key="2">
    <source>
        <dbReference type="SAM" id="SignalP"/>
    </source>
</evidence>
<dbReference type="PROSITE" id="PS01186">
    <property type="entry name" value="EGF_2"/>
    <property type="match status" value="1"/>
</dbReference>